<dbReference type="AlphaFoldDB" id="A0A556U582"/>
<comment type="caution">
    <text evidence="1">The sequence shown here is derived from an EMBL/GenBank/DDBJ whole genome shotgun (WGS) entry which is preliminary data.</text>
</comment>
<name>A0A556U582_BAGYA</name>
<evidence type="ECO:0000313" key="1">
    <source>
        <dbReference type="EMBL" id="TSM77426.1"/>
    </source>
</evidence>
<accession>A0A556U582</accession>
<keyword evidence="2" id="KW-1185">Reference proteome</keyword>
<protein>
    <submittedName>
        <fullName evidence="1">Uncharacterized protein</fullName>
    </submittedName>
</protein>
<gene>
    <name evidence="1" type="ORF">Baya_6176</name>
</gene>
<dbReference type="Proteomes" id="UP000319801">
    <property type="component" value="Unassembled WGS sequence"/>
</dbReference>
<reference evidence="1 2" key="1">
    <citation type="journal article" date="2019" name="Genome Biol. Evol.">
        <title>Whole-Genome Sequencing of the Giant Devil Catfish, Bagarius yarrelli.</title>
        <authorList>
            <person name="Jiang W."/>
            <person name="Lv Y."/>
            <person name="Cheng L."/>
            <person name="Yang K."/>
            <person name="Chao B."/>
            <person name="Wang X."/>
            <person name="Li Y."/>
            <person name="Pan X."/>
            <person name="You X."/>
            <person name="Zhang Y."/>
            <person name="Yang J."/>
            <person name="Li J."/>
            <person name="Zhang X."/>
            <person name="Liu S."/>
            <person name="Sun C."/>
            <person name="Yang J."/>
            <person name="Shi Q."/>
        </authorList>
    </citation>
    <scope>NUCLEOTIDE SEQUENCE [LARGE SCALE GENOMIC DNA]</scope>
    <source>
        <strain evidence="1">JWS20170419001</strain>
        <tissue evidence="1">Muscle</tissue>
    </source>
</reference>
<evidence type="ECO:0000313" key="2">
    <source>
        <dbReference type="Proteomes" id="UP000319801"/>
    </source>
</evidence>
<organism evidence="1 2">
    <name type="scientific">Bagarius yarrelli</name>
    <name type="common">Goonch</name>
    <name type="synonym">Bagrus yarrelli</name>
    <dbReference type="NCBI Taxonomy" id="175774"/>
    <lineage>
        <taxon>Eukaryota</taxon>
        <taxon>Metazoa</taxon>
        <taxon>Chordata</taxon>
        <taxon>Craniata</taxon>
        <taxon>Vertebrata</taxon>
        <taxon>Euteleostomi</taxon>
        <taxon>Actinopterygii</taxon>
        <taxon>Neopterygii</taxon>
        <taxon>Teleostei</taxon>
        <taxon>Ostariophysi</taxon>
        <taxon>Siluriformes</taxon>
        <taxon>Sisoridae</taxon>
        <taxon>Sisorinae</taxon>
        <taxon>Bagarius</taxon>
    </lineage>
</organism>
<dbReference type="EMBL" id="VCAZ01000049">
    <property type="protein sequence ID" value="TSM77426.1"/>
    <property type="molecule type" value="Genomic_DNA"/>
</dbReference>
<proteinExistence type="predicted"/>
<sequence length="77" mass="8448">MAAQTMPQLEMAAKPESQLKMAAKPEPQHNMADMPVPSCHRWYKSCVLETIQWDDSAVASFKAGSNMAPCFASFALS</sequence>